<dbReference type="InterPro" id="IPR006860">
    <property type="entry name" value="FecR"/>
</dbReference>
<dbReference type="InterPro" id="IPR012373">
    <property type="entry name" value="Ferrdict_sens_TM"/>
</dbReference>
<dbReference type="Gene3D" id="2.60.120.1440">
    <property type="match status" value="1"/>
</dbReference>
<evidence type="ECO:0000313" key="3">
    <source>
        <dbReference type="EMBL" id="RPE13514.1"/>
    </source>
</evidence>
<evidence type="ECO:0000259" key="2">
    <source>
        <dbReference type="Pfam" id="PF16344"/>
    </source>
</evidence>
<evidence type="ECO:0000259" key="1">
    <source>
        <dbReference type="Pfam" id="PF04773"/>
    </source>
</evidence>
<protein>
    <submittedName>
        <fullName evidence="3">DUF4974 domain-containing protein</fullName>
    </submittedName>
</protein>
<reference evidence="3 4" key="1">
    <citation type="submission" date="2018-11" db="EMBL/GenBank/DDBJ databases">
        <title>Chitinophaga lutea sp.nov., isolate from arsenic contaminated soil.</title>
        <authorList>
            <person name="Zong Y."/>
        </authorList>
    </citation>
    <scope>NUCLEOTIDE SEQUENCE [LARGE SCALE GENOMIC DNA]</scope>
    <source>
        <strain evidence="3 4">ZY74</strain>
    </source>
</reference>
<organism evidence="3 4">
    <name type="scientific">Chitinophaga lutea</name>
    <dbReference type="NCBI Taxonomy" id="2488634"/>
    <lineage>
        <taxon>Bacteria</taxon>
        <taxon>Pseudomonadati</taxon>
        <taxon>Bacteroidota</taxon>
        <taxon>Chitinophagia</taxon>
        <taxon>Chitinophagales</taxon>
        <taxon>Chitinophagaceae</taxon>
        <taxon>Chitinophaga</taxon>
    </lineage>
</organism>
<dbReference type="RefSeq" id="WP_123846032.1">
    <property type="nucleotide sequence ID" value="NZ_RPDH01000001.1"/>
</dbReference>
<dbReference type="OrthoDB" id="1099963at2"/>
<dbReference type="Pfam" id="PF16344">
    <property type="entry name" value="FecR_C"/>
    <property type="match status" value="1"/>
</dbReference>
<evidence type="ECO:0000313" key="4">
    <source>
        <dbReference type="Proteomes" id="UP000278351"/>
    </source>
</evidence>
<dbReference type="Proteomes" id="UP000278351">
    <property type="component" value="Unassembled WGS sequence"/>
</dbReference>
<dbReference type="FunFam" id="2.60.120.1440:FF:000001">
    <property type="entry name" value="Putative anti-sigma factor"/>
    <property type="match status" value="1"/>
</dbReference>
<accession>A0A3N4QPC7</accession>
<feature type="domain" description="Protein FecR C-terminal" evidence="2">
    <location>
        <begin position="298"/>
        <end position="364"/>
    </location>
</feature>
<proteinExistence type="predicted"/>
<gene>
    <name evidence="3" type="ORF">EGT74_08365</name>
</gene>
<dbReference type="AlphaFoldDB" id="A0A3N4QPC7"/>
<dbReference type="Gene3D" id="3.55.50.30">
    <property type="match status" value="1"/>
</dbReference>
<keyword evidence="4" id="KW-1185">Reference proteome</keyword>
<dbReference type="GO" id="GO:0016989">
    <property type="term" value="F:sigma factor antagonist activity"/>
    <property type="evidence" value="ECO:0007669"/>
    <property type="project" value="TreeGrafter"/>
</dbReference>
<sequence length="366" mass="39453">MTEQEFLQLLSRFKQNRLSRSEATKFTEAVTSGRFDELVQDDVLQSMQKPARQQSGLLRVLGSARYRAAAAAILIGGLSSLFVFRAARNGGDKENAPAATAAIQPGGQKALLTLADGSVVELDSTGAMTIPGQGNANVQAAGGQLTYNDAGSESNAPIFNTLRTPRGGQFKIVLADGTKVWMNAGSALTYPTAFSSTERLVELSGEAYFEVEKDAAKPFRVKVKEMTVDVLGTDFNIMAYEEEAAVNTTLVDGAVKVSGNGVSELLKPGQQASLSRSGGLTVKEADVEEAVAWKNGLFIFQDADLQTVMRQLARWYDIEIEYEGRPADMKLNGAVFRNYSLSQVLTVLKATGLQFKMEANKLIIIS</sequence>
<dbReference type="Pfam" id="PF04773">
    <property type="entry name" value="FecR"/>
    <property type="match status" value="1"/>
</dbReference>
<dbReference type="EMBL" id="RPDH01000001">
    <property type="protein sequence ID" value="RPE13514.1"/>
    <property type="molecule type" value="Genomic_DNA"/>
</dbReference>
<name>A0A3N4QPC7_9BACT</name>
<dbReference type="PIRSF" id="PIRSF018266">
    <property type="entry name" value="FecR"/>
    <property type="match status" value="1"/>
</dbReference>
<comment type="caution">
    <text evidence="3">The sequence shown here is derived from an EMBL/GenBank/DDBJ whole genome shotgun (WGS) entry which is preliminary data.</text>
</comment>
<dbReference type="PANTHER" id="PTHR30273">
    <property type="entry name" value="PERIPLASMIC SIGNAL SENSOR AND SIGMA FACTOR ACTIVATOR FECR-RELATED"/>
    <property type="match status" value="1"/>
</dbReference>
<dbReference type="PANTHER" id="PTHR30273:SF2">
    <property type="entry name" value="PROTEIN FECR"/>
    <property type="match status" value="1"/>
</dbReference>
<dbReference type="InterPro" id="IPR032508">
    <property type="entry name" value="FecR_C"/>
</dbReference>
<feature type="domain" description="FecR protein" evidence="1">
    <location>
        <begin position="161"/>
        <end position="256"/>
    </location>
</feature>